<dbReference type="Pfam" id="PF00652">
    <property type="entry name" value="Ricin_B_lectin"/>
    <property type="match status" value="1"/>
</dbReference>
<dbReference type="Gene3D" id="2.80.10.50">
    <property type="match status" value="1"/>
</dbReference>
<accession>A0A1I4T4I4</accession>
<keyword evidence="3" id="KW-0430">Lectin</keyword>
<evidence type="ECO:0000256" key="1">
    <source>
        <dbReference type="SAM" id="SignalP"/>
    </source>
</evidence>
<dbReference type="Proteomes" id="UP000199398">
    <property type="component" value="Unassembled WGS sequence"/>
</dbReference>
<protein>
    <submittedName>
        <fullName evidence="3">Ricin-type beta-trefoil lectin domain-containing protein</fullName>
    </submittedName>
</protein>
<sequence>MPKKGPTEVSHLGTAFARYAVVGAAAVSLAAAVALPASAATSAELNAAATGSKCLDVGSTRNNGDKSHLWDCGDRNNNQKFAIDGSQIRIVDTIGTRQEMCLDAGNTRNNGDKVHLWRCGDTNKNQKWVVQRGQIKIEDTL</sequence>
<dbReference type="AlphaFoldDB" id="A0A1I4T4I4"/>
<evidence type="ECO:0000313" key="3">
    <source>
        <dbReference type="EMBL" id="SFM71596.1"/>
    </source>
</evidence>
<organism evidence="3 4">
    <name type="scientific">Saccharopolyspora antimicrobica</name>
    <dbReference type="NCBI Taxonomy" id="455193"/>
    <lineage>
        <taxon>Bacteria</taxon>
        <taxon>Bacillati</taxon>
        <taxon>Actinomycetota</taxon>
        <taxon>Actinomycetes</taxon>
        <taxon>Pseudonocardiales</taxon>
        <taxon>Pseudonocardiaceae</taxon>
        <taxon>Saccharopolyspora</taxon>
    </lineage>
</organism>
<dbReference type="InterPro" id="IPR000772">
    <property type="entry name" value="Ricin_B_lectin"/>
</dbReference>
<dbReference type="SUPFAM" id="SSF50370">
    <property type="entry name" value="Ricin B-like lectins"/>
    <property type="match status" value="1"/>
</dbReference>
<feature type="chain" id="PRO_5011762317" evidence="1">
    <location>
        <begin position="40"/>
        <end position="141"/>
    </location>
</feature>
<dbReference type="InterPro" id="IPR035992">
    <property type="entry name" value="Ricin_B-like_lectins"/>
</dbReference>
<gene>
    <name evidence="3" type="ORF">SAMN05421805_1011278</name>
</gene>
<feature type="signal peptide" evidence="1">
    <location>
        <begin position="1"/>
        <end position="39"/>
    </location>
</feature>
<evidence type="ECO:0000313" key="4">
    <source>
        <dbReference type="Proteomes" id="UP000199398"/>
    </source>
</evidence>
<dbReference type="PROSITE" id="PS50231">
    <property type="entry name" value="RICIN_B_LECTIN"/>
    <property type="match status" value="1"/>
</dbReference>
<dbReference type="STRING" id="455193.SAMN05421805_1011278"/>
<evidence type="ECO:0000259" key="2">
    <source>
        <dbReference type="Pfam" id="PF00652"/>
    </source>
</evidence>
<name>A0A1I4T4I4_9PSEU</name>
<keyword evidence="1" id="KW-0732">Signal</keyword>
<proteinExistence type="predicted"/>
<reference evidence="3 4" key="1">
    <citation type="submission" date="2016-10" db="EMBL/GenBank/DDBJ databases">
        <authorList>
            <person name="de Groot N.N."/>
        </authorList>
    </citation>
    <scope>NUCLEOTIDE SEQUENCE [LARGE SCALE GENOMIC DNA]</scope>
    <source>
        <strain evidence="3 4">CPCC 201259</strain>
    </source>
</reference>
<dbReference type="EMBL" id="FOUP01000001">
    <property type="protein sequence ID" value="SFM71596.1"/>
    <property type="molecule type" value="Genomic_DNA"/>
</dbReference>
<feature type="domain" description="Ricin B lectin" evidence="2">
    <location>
        <begin position="50"/>
        <end position="134"/>
    </location>
</feature>
<dbReference type="GO" id="GO:0030246">
    <property type="term" value="F:carbohydrate binding"/>
    <property type="evidence" value="ECO:0007669"/>
    <property type="project" value="UniProtKB-KW"/>
</dbReference>